<gene>
    <name evidence="1" type="ORF">Baya_8954</name>
</gene>
<reference evidence="1 2" key="1">
    <citation type="journal article" date="2019" name="Genome Biol. Evol.">
        <title>Whole-Genome Sequencing of the Giant Devil Catfish, Bagarius yarrelli.</title>
        <authorList>
            <person name="Jiang W."/>
            <person name="Lv Y."/>
            <person name="Cheng L."/>
            <person name="Yang K."/>
            <person name="Chao B."/>
            <person name="Wang X."/>
            <person name="Li Y."/>
            <person name="Pan X."/>
            <person name="You X."/>
            <person name="Zhang Y."/>
            <person name="Yang J."/>
            <person name="Li J."/>
            <person name="Zhang X."/>
            <person name="Liu S."/>
            <person name="Sun C."/>
            <person name="Yang J."/>
            <person name="Shi Q."/>
        </authorList>
    </citation>
    <scope>NUCLEOTIDE SEQUENCE [LARGE SCALE GENOMIC DNA]</scope>
    <source>
        <strain evidence="1">JWS20170419001</strain>
        <tissue evidence="1">Muscle</tissue>
    </source>
</reference>
<accession>A0A556U7P6</accession>
<dbReference type="AlphaFoldDB" id="A0A556U7P6"/>
<evidence type="ECO:0000313" key="1">
    <source>
        <dbReference type="EMBL" id="TSN67138.1"/>
    </source>
</evidence>
<dbReference type="Proteomes" id="UP000319801">
    <property type="component" value="Unassembled WGS sequence"/>
</dbReference>
<comment type="caution">
    <text evidence="1">The sequence shown here is derived from an EMBL/GenBank/DDBJ whole genome shotgun (WGS) entry which is preliminary data.</text>
</comment>
<proteinExistence type="predicted"/>
<keyword evidence="2" id="KW-1185">Reference proteome</keyword>
<dbReference type="EMBL" id="VCAZ01000059">
    <property type="protein sequence ID" value="TSN67138.1"/>
    <property type="molecule type" value="Genomic_DNA"/>
</dbReference>
<protein>
    <submittedName>
        <fullName evidence="1">Uncharacterized protein</fullName>
    </submittedName>
</protein>
<sequence length="96" mass="10816">MLKTSETALLQPTRIDFDLIPKKEIIQGTLAGNWILDQETNRFHFQVYWRLREAQPQMPISGSVRMDALVKSLEAPKDDVASGQITSVCSTLGIAW</sequence>
<organism evidence="1 2">
    <name type="scientific">Bagarius yarrelli</name>
    <name type="common">Goonch</name>
    <name type="synonym">Bagrus yarrelli</name>
    <dbReference type="NCBI Taxonomy" id="175774"/>
    <lineage>
        <taxon>Eukaryota</taxon>
        <taxon>Metazoa</taxon>
        <taxon>Chordata</taxon>
        <taxon>Craniata</taxon>
        <taxon>Vertebrata</taxon>
        <taxon>Euteleostomi</taxon>
        <taxon>Actinopterygii</taxon>
        <taxon>Neopterygii</taxon>
        <taxon>Teleostei</taxon>
        <taxon>Ostariophysi</taxon>
        <taxon>Siluriformes</taxon>
        <taxon>Sisoridae</taxon>
        <taxon>Sisorinae</taxon>
        <taxon>Bagarius</taxon>
    </lineage>
</organism>
<evidence type="ECO:0000313" key="2">
    <source>
        <dbReference type="Proteomes" id="UP000319801"/>
    </source>
</evidence>
<name>A0A556U7P6_BAGYA</name>